<dbReference type="PANTHER" id="PTHR43222">
    <property type="entry name" value="NUDIX HYDROLASE 23"/>
    <property type="match status" value="1"/>
</dbReference>
<evidence type="ECO:0000259" key="2">
    <source>
        <dbReference type="PROSITE" id="PS51462"/>
    </source>
</evidence>
<dbReference type="SUPFAM" id="SSF55811">
    <property type="entry name" value="Nudix"/>
    <property type="match status" value="1"/>
</dbReference>
<dbReference type="Pfam" id="PF14803">
    <property type="entry name" value="Zn_ribbon_Nudix"/>
    <property type="match status" value="1"/>
</dbReference>
<dbReference type="AlphaFoldDB" id="A0A3B0WAP9"/>
<sequence>MNYCSACGEKVSLVVPEGDNRHRHVCTVCETIHYENPKIVTGCIAEWRDKILLCKRAIEPRHGLWTLPAGFMENEETNLQGAARETAEEANANVENMKLFCVFSIAHINQVYTMYRGDLAEGLASPGIESLEVALMTEDEIPWQNMAFQVISETLKLYYQDKKKGEFVTHYGDIIKQSDDSYIVNYF</sequence>
<proteinExistence type="predicted"/>
<gene>
    <name evidence="3" type="ORF">MNBD_GAMMA05-1923</name>
</gene>
<dbReference type="InterPro" id="IPR000086">
    <property type="entry name" value="NUDIX_hydrolase_dom"/>
</dbReference>
<dbReference type="InterPro" id="IPR029401">
    <property type="entry name" value="Nudix_N"/>
</dbReference>
<evidence type="ECO:0000313" key="3">
    <source>
        <dbReference type="EMBL" id="VAW53008.1"/>
    </source>
</evidence>
<name>A0A3B0WAP9_9ZZZZ</name>
<accession>A0A3B0WAP9</accession>
<dbReference type="PROSITE" id="PS00893">
    <property type="entry name" value="NUDIX_BOX"/>
    <property type="match status" value="1"/>
</dbReference>
<feature type="domain" description="Nudix hydrolase" evidence="2">
    <location>
        <begin position="36"/>
        <end position="159"/>
    </location>
</feature>
<dbReference type="GO" id="GO:0047884">
    <property type="term" value="F:FAD diphosphatase activity"/>
    <property type="evidence" value="ECO:0007669"/>
    <property type="project" value="UniProtKB-EC"/>
</dbReference>
<dbReference type="EC" id="3.6.1.18" evidence="3"/>
<dbReference type="Gene3D" id="2.20.70.10">
    <property type="match status" value="1"/>
</dbReference>
<dbReference type="CDD" id="cd04511">
    <property type="entry name" value="NUDIX_Hydrolase"/>
    <property type="match status" value="1"/>
</dbReference>
<dbReference type="PANTHER" id="PTHR43222:SF2">
    <property type="entry name" value="NUDIX HYDROLASE 23, CHLOROPLASTIC"/>
    <property type="match status" value="1"/>
</dbReference>
<dbReference type="PROSITE" id="PS51462">
    <property type="entry name" value="NUDIX"/>
    <property type="match status" value="1"/>
</dbReference>
<keyword evidence="1 3" id="KW-0378">Hydrolase</keyword>
<dbReference type="Pfam" id="PF00293">
    <property type="entry name" value="NUDIX"/>
    <property type="match status" value="1"/>
</dbReference>
<reference evidence="3" key="1">
    <citation type="submission" date="2018-06" db="EMBL/GenBank/DDBJ databases">
        <authorList>
            <person name="Zhirakovskaya E."/>
        </authorList>
    </citation>
    <scope>NUCLEOTIDE SEQUENCE</scope>
</reference>
<evidence type="ECO:0000256" key="1">
    <source>
        <dbReference type="ARBA" id="ARBA00022801"/>
    </source>
</evidence>
<protein>
    <submittedName>
        <fullName evidence="3">FAD pyrophosphatase</fullName>
        <ecNumber evidence="3">3.6.1.18</ecNumber>
    </submittedName>
</protein>
<dbReference type="EMBL" id="UOFE01000031">
    <property type="protein sequence ID" value="VAW53008.1"/>
    <property type="molecule type" value="Genomic_DNA"/>
</dbReference>
<organism evidence="3">
    <name type="scientific">hydrothermal vent metagenome</name>
    <dbReference type="NCBI Taxonomy" id="652676"/>
    <lineage>
        <taxon>unclassified sequences</taxon>
        <taxon>metagenomes</taxon>
        <taxon>ecological metagenomes</taxon>
    </lineage>
</organism>
<dbReference type="InterPro" id="IPR020084">
    <property type="entry name" value="NUDIX_hydrolase_CS"/>
</dbReference>
<dbReference type="Gene3D" id="3.90.79.10">
    <property type="entry name" value="Nucleoside Triphosphate Pyrophosphohydrolase"/>
    <property type="match status" value="1"/>
</dbReference>
<dbReference type="InterPro" id="IPR015797">
    <property type="entry name" value="NUDIX_hydrolase-like_dom_sf"/>
</dbReference>